<dbReference type="NCBIfam" id="TIGR00486">
    <property type="entry name" value="YbgI_SA1388"/>
    <property type="match status" value="1"/>
</dbReference>
<dbReference type="Pfam" id="PF01784">
    <property type="entry name" value="DUF34_NIF3"/>
    <property type="match status" value="1"/>
</dbReference>
<gene>
    <name evidence="6" type="ORF">BEH_20000</name>
</gene>
<reference evidence="6 7" key="1">
    <citation type="journal article" date="2015" name="PLoS ONE">
        <title>Genome Sequence of Bacillus endophyticus and Analysis of Its Companion Mechanism in the Ketogulonigenium vulgare-Bacillus Strain Consortium.</title>
        <authorList>
            <person name="Jia N."/>
            <person name="Du J."/>
            <person name="Ding M.Z."/>
            <person name="Gao F."/>
            <person name="Yuan Y.J."/>
        </authorList>
    </citation>
    <scope>NUCLEOTIDE SEQUENCE [LARGE SCALE GENOMIC DNA]</scope>
    <source>
        <strain evidence="6 7">Hbe603</strain>
    </source>
</reference>
<protein>
    <recommendedName>
        <fullName evidence="2 4">GTP cyclohydrolase 1 type 2 homolog</fullName>
    </recommendedName>
</protein>
<dbReference type="InterPro" id="IPR017221">
    <property type="entry name" value="DUF34/NIF3_bac"/>
</dbReference>
<dbReference type="PANTHER" id="PTHR13799:SF14">
    <property type="entry name" value="GTP CYCLOHYDROLASE 1 TYPE 2 HOMOLOG"/>
    <property type="match status" value="1"/>
</dbReference>
<dbReference type="PATRIC" id="fig|135735.6.peg.4234"/>
<comment type="similarity">
    <text evidence="1 4">Belongs to the GTP cyclohydrolase I type 2/NIF3 family.</text>
</comment>
<sequence length="373" mass="40953">MAKEVSGQKIIEVFESFSPKNLAVEGDKIGLQIGTLSKPVKRVMVTLDVMENVVDEAIEKKVDLIIAHHPPIFRPLKTVTTDGATGRIVEKCLKHDIAVYAAHTNLDVTKGGVNDLLADALGIKDTTVLAPTGEEALKKLVVFVPKSHADEVRNALGTSGGGHIGNYSHCTFNTEGKGTFLPLEGTDPYVGTTGELHEEEEVRIETVFKASDEKNIIRAMKKTHPYEEVAYDVYDLSQKGEEYGLGRIGKLEEETTLGEFAERVKRVFGVSGLRVVGNLQDKVRKVAVLGGDGNKYMYTAKFKGADVYVTGDLYFHVAQDAMNVGLNVIDPGHHVEQIMKQGVTDKLTALFKDEKILCEVFPSEEDTNPFQFM</sequence>
<feature type="binding site" evidence="5">
    <location>
        <position position="68"/>
    </location>
    <ligand>
        <name>a divalent metal cation</name>
        <dbReference type="ChEBI" id="CHEBI:60240"/>
        <label>1</label>
    </ligand>
</feature>
<dbReference type="PANTHER" id="PTHR13799">
    <property type="entry name" value="NGG1 INTERACTING FACTOR 3"/>
    <property type="match status" value="1"/>
</dbReference>
<feature type="binding site" evidence="5">
    <location>
        <position position="333"/>
    </location>
    <ligand>
        <name>a divalent metal cation</name>
        <dbReference type="ChEBI" id="CHEBI:60240"/>
        <label>1</label>
    </ligand>
</feature>
<reference evidence="7" key="2">
    <citation type="submission" date="2015-06" db="EMBL/GenBank/DDBJ databases">
        <title>Genome Sequence of Bacillus endophyticus and Analysis of its Companion Mechanism in the Ketogulonigenium vulgare-Bacillus strain Consortium.</title>
        <authorList>
            <person name="Jia N."/>
            <person name="Du J."/>
            <person name="Ding M.-Z."/>
            <person name="Gao F."/>
            <person name="Yuan Y.-J."/>
        </authorList>
    </citation>
    <scope>NUCLEOTIDE SEQUENCE [LARGE SCALE GENOMIC DNA]</scope>
    <source>
        <strain evidence="7">Hbe603</strain>
    </source>
</reference>
<organism evidence="6 7">
    <name type="scientific">Priestia filamentosa</name>
    <dbReference type="NCBI Taxonomy" id="1402861"/>
    <lineage>
        <taxon>Bacteria</taxon>
        <taxon>Bacillati</taxon>
        <taxon>Bacillota</taxon>
        <taxon>Bacilli</taxon>
        <taxon>Bacillales</taxon>
        <taxon>Bacillaceae</taxon>
        <taxon>Priestia</taxon>
    </lineage>
</organism>
<dbReference type="InterPro" id="IPR002678">
    <property type="entry name" value="DUF34/NIF3"/>
</dbReference>
<evidence type="ECO:0000256" key="3">
    <source>
        <dbReference type="ARBA" id="ARBA00022723"/>
    </source>
</evidence>
<keyword evidence="3 4" id="KW-0479">Metal-binding</keyword>
<dbReference type="EMBL" id="CP011974">
    <property type="protein sequence ID" value="AKO94171.1"/>
    <property type="molecule type" value="Genomic_DNA"/>
</dbReference>
<name>A0A0H4KMU1_9BACI</name>
<dbReference type="InterPro" id="IPR015867">
    <property type="entry name" value="N-reg_PII/ATP_PRibTrfase_C"/>
</dbReference>
<dbReference type="InterPro" id="IPR036069">
    <property type="entry name" value="DUF34/NIF3_sf"/>
</dbReference>
<evidence type="ECO:0000256" key="1">
    <source>
        <dbReference type="ARBA" id="ARBA00006964"/>
    </source>
</evidence>
<dbReference type="SUPFAM" id="SSF102705">
    <property type="entry name" value="NIF3 (NGG1p interacting factor 3)-like"/>
    <property type="match status" value="1"/>
</dbReference>
<feature type="binding site" evidence="5">
    <location>
        <position position="69"/>
    </location>
    <ligand>
        <name>a divalent metal cation</name>
        <dbReference type="ChEBI" id="CHEBI:60240"/>
        <label>1</label>
    </ligand>
</feature>
<dbReference type="GO" id="GO:0005737">
    <property type="term" value="C:cytoplasm"/>
    <property type="evidence" value="ECO:0007669"/>
    <property type="project" value="TreeGrafter"/>
</dbReference>
<feature type="binding site" evidence="5">
    <location>
        <position position="336"/>
    </location>
    <ligand>
        <name>a divalent metal cation</name>
        <dbReference type="ChEBI" id="CHEBI:60240"/>
        <label>1</label>
    </ligand>
</feature>
<dbReference type="FunFam" id="3.40.1390.30:FF:000001">
    <property type="entry name" value="GTP cyclohydrolase 1 type 2"/>
    <property type="match status" value="1"/>
</dbReference>
<feature type="binding site" evidence="5">
    <location>
        <position position="107"/>
    </location>
    <ligand>
        <name>a divalent metal cation</name>
        <dbReference type="ChEBI" id="CHEBI:60240"/>
        <label>1</label>
    </ligand>
</feature>
<dbReference type="PIRSF" id="PIRSF037489">
    <property type="entry name" value="UCP037489_NIF3_YqfO"/>
    <property type="match status" value="1"/>
</dbReference>
<evidence type="ECO:0000256" key="4">
    <source>
        <dbReference type="PIRNR" id="PIRNR037489"/>
    </source>
</evidence>
<dbReference type="Proteomes" id="UP000036202">
    <property type="component" value="Chromosome"/>
</dbReference>
<keyword evidence="7" id="KW-1185">Reference proteome</keyword>
<dbReference type="Gene3D" id="3.30.70.120">
    <property type="match status" value="1"/>
</dbReference>
<evidence type="ECO:0000313" key="6">
    <source>
        <dbReference type="EMBL" id="AKO94171.1"/>
    </source>
</evidence>
<evidence type="ECO:0000256" key="5">
    <source>
        <dbReference type="PIRSR" id="PIRSR602678-1"/>
    </source>
</evidence>
<evidence type="ECO:0000256" key="2">
    <source>
        <dbReference type="ARBA" id="ARBA00022112"/>
    </source>
</evidence>
<dbReference type="GO" id="GO:0046872">
    <property type="term" value="F:metal ion binding"/>
    <property type="evidence" value="ECO:0007669"/>
    <property type="project" value="UniProtKB-UniRule"/>
</dbReference>
<dbReference type="OrthoDB" id="9792792at2"/>
<dbReference type="AlphaFoldDB" id="A0A0H4KMU1"/>
<dbReference type="RefSeq" id="WP_040056812.1">
    <property type="nucleotide sequence ID" value="NZ_CP011974.1"/>
</dbReference>
<dbReference type="KEGG" id="beo:BEH_20000"/>
<dbReference type="FunFam" id="3.30.70.120:FF:000006">
    <property type="entry name" value="GTP cyclohydrolase 1 type 2 homolog"/>
    <property type="match status" value="1"/>
</dbReference>
<proteinExistence type="inferred from homology"/>
<evidence type="ECO:0000313" key="7">
    <source>
        <dbReference type="Proteomes" id="UP000036202"/>
    </source>
</evidence>
<accession>A0A0H4KMU1</accession>
<dbReference type="Gene3D" id="3.40.1390.30">
    <property type="entry name" value="NIF3 (NGG1p interacting factor 3)-like"/>
    <property type="match status" value="1"/>
</dbReference>